<dbReference type="EMBL" id="CAMXCT010000933">
    <property type="protein sequence ID" value="CAI3984905.1"/>
    <property type="molecule type" value="Genomic_DNA"/>
</dbReference>
<proteinExistence type="predicted"/>
<feature type="region of interest" description="Disordered" evidence="1">
    <location>
        <begin position="254"/>
        <end position="293"/>
    </location>
</feature>
<evidence type="ECO:0000313" key="3">
    <source>
        <dbReference type="EMBL" id="CAL4772217.1"/>
    </source>
</evidence>
<name>A0A9P1FS96_9DINO</name>
<dbReference type="Proteomes" id="UP001152797">
    <property type="component" value="Unassembled WGS sequence"/>
</dbReference>
<dbReference type="AlphaFoldDB" id="A0A9P1FS96"/>
<keyword evidence="4" id="KW-1185">Reference proteome</keyword>
<protein>
    <submittedName>
        <fullName evidence="2">Uncharacterized protein</fullName>
    </submittedName>
</protein>
<reference evidence="2" key="1">
    <citation type="submission" date="2022-10" db="EMBL/GenBank/DDBJ databases">
        <authorList>
            <person name="Chen Y."/>
            <person name="Dougan E. K."/>
            <person name="Chan C."/>
            <person name="Rhodes N."/>
            <person name="Thang M."/>
        </authorList>
    </citation>
    <scope>NUCLEOTIDE SEQUENCE</scope>
</reference>
<reference evidence="3 4" key="2">
    <citation type="submission" date="2024-05" db="EMBL/GenBank/DDBJ databases">
        <authorList>
            <person name="Chen Y."/>
            <person name="Shah S."/>
            <person name="Dougan E. K."/>
            <person name="Thang M."/>
            <person name="Chan C."/>
        </authorList>
    </citation>
    <scope>NUCLEOTIDE SEQUENCE [LARGE SCALE GENOMIC DNA]</scope>
</reference>
<accession>A0A9P1FS96</accession>
<sequence length="460" mass="50930">AKLRDSLRSSTQALNQRRLEKDVEQYRAIAGDSKVLLLELRGRCQELNVDGTLKDLGKGVDVDGASSAERFFDVLSKELNAQADWLRGRYMDVRFSTGTFTLARRVRRSTPVSLLGVADRLLHQRQLKMMVVREMRRASMGMEEKVEQLTQRFKLALLSRRHSHKEDDAASSGEDSSDEWEDEIECMSEGIDNQTLRQKMCEHSEGMDGIERTETTSAAVSRNPTSVEVEAGRAHSREGSVSAATLQLRQPSFFEESPTPRAGTSASQVSRTRTFTGTREKDAGSPGDEGLEKDEIERIEGTRFTHNAGALPGVDTETLQQIVADAEVMEDIERIGTIAEAEGGHAYSRQGSVAAAAQRQLSSSKEPHLRRELLKQMSSAEAGHAHGRAGSVAMQVQRLSSMEESTTPRAGALASKAAWTFQELLRLCHSDDGKDSTCTKIHMNISSLVGHDLWDHWFLT</sequence>
<gene>
    <name evidence="2" type="ORF">C1SCF055_LOCUS12402</name>
</gene>
<dbReference type="EMBL" id="CAMXCT020000933">
    <property type="protein sequence ID" value="CAL1138280.1"/>
    <property type="molecule type" value="Genomic_DNA"/>
</dbReference>
<comment type="caution">
    <text evidence="2">The sequence shown here is derived from an EMBL/GenBank/DDBJ whole genome shotgun (WGS) entry which is preliminary data.</text>
</comment>
<organism evidence="2">
    <name type="scientific">Cladocopium goreaui</name>
    <dbReference type="NCBI Taxonomy" id="2562237"/>
    <lineage>
        <taxon>Eukaryota</taxon>
        <taxon>Sar</taxon>
        <taxon>Alveolata</taxon>
        <taxon>Dinophyceae</taxon>
        <taxon>Suessiales</taxon>
        <taxon>Symbiodiniaceae</taxon>
        <taxon>Cladocopium</taxon>
    </lineage>
</organism>
<feature type="non-terminal residue" evidence="2">
    <location>
        <position position="460"/>
    </location>
</feature>
<feature type="compositionally biased region" description="Polar residues" evidence="1">
    <location>
        <begin position="262"/>
        <end position="277"/>
    </location>
</feature>
<evidence type="ECO:0000313" key="2">
    <source>
        <dbReference type="EMBL" id="CAI3984905.1"/>
    </source>
</evidence>
<evidence type="ECO:0000313" key="4">
    <source>
        <dbReference type="Proteomes" id="UP001152797"/>
    </source>
</evidence>
<evidence type="ECO:0000256" key="1">
    <source>
        <dbReference type="SAM" id="MobiDB-lite"/>
    </source>
</evidence>
<dbReference type="EMBL" id="CAMXCT030000933">
    <property type="protein sequence ID" value="CAL4772217.1"/>
    <property type="molecule type" value="Genomic_DNA"/>
</dbReference>